<name>A0AC60QH50_IXOPE</name>
<comment type="caution">
    <text evidence="1">The sequence shown here is derived from an EMBL/GenBank/DDBJ whole genome shotgun (WGS) entry which is preliminary data.</text>
</comment>
<evidence type="ECO:0000313" key="1">
    <source>
        <dbReference type="EMBL" id="KAG0433180.1"/>
    </source>
</evidence>
<keyword evidence="2" id="KW-1185">Reference proteome</keyword>
<evidence type="ECO:0000313" key="2">
    <source>
        <dbReference type="Proteomes" id="UP000805193"/>
    </source>
</evidence>
<sequence length="1311" mass="142748">RFGEVEEDAAAVARRVVCAVGRVRRPGTPGAPACAVGRRRCVRAPPSGERLSTTTERARTDRRRRPPGGRQPQVAPTTPVPSTPAPWHPGLAVSASDGGRESKKSIKKKKMKEWNKKGENKEGGDMDAFVDREEPAAPASTASAASTPTEPTEAVPSAPLRTPSPTPPAAPQRASPSPQPAPEASPGPDPDPEQADPAAGEDEVHRKLVIIQNEENLRVSQEMAATEIKLKYNYKEDQWSPLNPEGRKQYDRSFLIMLQGEPMSLKKPFGLPNLDVIKDTAMQHKLPEVQRPQYPPGGPPQMGGGGPMGGRGAHPEHLFMPPYARNGVARPPPGGGGGVGRRQSQPGRGGDKPKKVITLSSSLNQDVKLHAAQNAWKPTHKTPVEAAAEVAEAEELYRRVRGILNKLTPQKFQSLVEQVKNLQINSEERLNRVIDLVFEKALDEPNFSVPYANMCKQLAMFEVPMSSNEAEKVNFRKLLLLKCQKEFEKDKGEDIRKAEQRKKIEEATTEEEKTKLREEMADEEKRSKRRSLGNIRFIGELYNLNMLTAPIMYDCLRRLLNSNDEDSLECLCKLLITIGKELDATSTTKGSQPGGKGGPPRSQLDDYFRTMDSIVKKREVSLRVVFMLQDVIDLRMRKWIPRRDENIPKTIDQIHEEAQREQVQEKLMRDVPLPKRDDRQDRRGGGKNRGGGGYDDGWNTVPSKKQHPDYNKSMDFNKVKQISTKMTEQDSIQLGPSARMSSWAKGSSGGGKMASQEPEGRSSGATNRFSALADVGSYDSRRGAQRSTASSRESSRGRGGSQQQQQQQGGSQSSLGIRKTPSQSRERDAALAAVKNLAAANAGPSPGPPSSSAQQHAPAPSPPEAASQEAAAPLAAPAGQGEARPREPDLVLRGSPTMDEDTLKTRTEALVDQFLCNSDFQDAVQNVVELASPSNVDKVVSTCINHILDRSPEARSLVGQLLKELLKKKLLSLDLFTKGLHSVLEYGEDMELDIPKVWEYAAELMAPLFQDHWLTLQYLRDAAQPLRAQGRAGRLAACVLVLLAKTLGEAAVAQLWRTAGLQWKDFLKPGEDVEAFAAANGVSFTLGGGGSGPATAAAPGTASPAPGGASAGSPAESVSSLTAAEVQAQLKYLVVSKGAPSAAIIEWIEVSAGPRNAYANALFMDESTSAHLGATWERLTRGSHTSVRALITVIAENAITTLADGNADLKDELVKGYMDLLQKYLDHREELELQALYALQALVNRLQHPKGILVHLFNAFYDCDLISEDAFQQWAESPDPAEQEGKGVALKSTTSFFAWLGEMEGDSGEDN</sequence>
<gene>
    <name evidence="1" type="ORF">HPB47_020156</name>
</gene>
<organism evidence="1 2">
    <name type="scientific">Ixodes persulcatus</name>
    <name type="common">Taiga tick</name>
    <dbReference type="NCBI Taxonomy" id="34615"/>
    <lineage>
        <taxon>Eukaryota</taxon>
        <taxon>Metazoa</taxon>
        <taxon>Ecdysozoa</taxon>
        <taxon>Arthropoda</taxon>
        <taxon>Chelicerata</taxon>
        <taxon>Arachnida</taxon>
        <taxon>Acari</taxon>
        <taxon>Parasitiformes</taxon>
        <taxon>Ixodida</taxon>
        <taxon>Ixodoidea</taxon>
        <taxon>Ixodidae</taxon>
        <taxon>Ixodinae</taxon>
        <taxon>Ixodes</taxon>
    </lineage>
</organism>
<feature type="non-terminal residue" evidence="1">
    <location>
        <position position="1"/>
    </location>
</feature>
<proteinExistence type="predicted"/>
<dbReference type="Proteomes" id="UP000805193">
    <property type="component" value="Unassembled WGS sequence"/>
</dbReference>
<dbReference type="EMBL" id="JABSTQ010009078">
    <property type="protein sequence ID" value="KAG0433180.1"/>
    <property type="molecule type" value="Genomic_DNA"/>
</dbReference>
<accession>A0AC60QH50</accession>
<reference evidence="1 2" key="1">
    <citation type="journal article" date="2020" name="Cell">
        <title>Large-Scale Comparative Analyses of Tick Genomes Elucidate Their Genetic Diversity and Vector Capacities.</title>
        <authorList>
            <consortium name="Tick Genome and Microbiome Consortium (TIGMIC)"/>
            <person name="Jia N."/>
            <person name="Wang J."/>
            <person name="Shi W."/>
            <person name="Du L."/>
            <person name="Sun Y."/>
            <person name="Zhan W."/>
            <person name="Jiang J.F."/>
            <person name="Wang Q."/>
            <person name="Zhang B."/>
            <person name="Ji P."/>
            <person name="Bell-Sakyi L."/>
            <person name="Cui X.M."/>
            <person name="Yuan T.T."/>
            <person name="Jiang B.G."/>
            <person name="Yang W.F."/>
            <person name="Lam T.T."/>
            <person name="Chang Q.C."/>
            <person name="Ding S.J."/>
            <person name="Wang X.J."/>
            <person name="Zhu J.G."/>
            <person name="Ruan X.D."/>
            <person name="Zhao L."/>
            <person name="Wei J.T."/>
            <person name="Ye R.Z."/>
            <person name="Que T.C."/>
            <person name="Du C.H."/>
            <person name="Zhou Y.H."/>
            <person name="Cheng J.X."/>
            <person name="Dai P.F."/>
            <person name="Guo W.B."/>
            <person name="Han X.H."/>
            <person name="Huang E.J."/>
            <person name="Li L.F."/>
            <person name="Wei W."/>
            <person name="Gao Y.C."/>
            <person name="Liu J.Z."/>
            <person name="Shao H.Z."/>
            <person name="Wang X."/>
            <person name="Wang C.C."/>
            <person name="Yang T.C."/>
            <person name="Huo Q.B."/>
            <person name="Li W."/>
            <person name="Chen H.Y."/>
            <person name="Chen S.E."/>
            <person name="Zhou L.G."/>
            <person name="Ni X.B."/>
            <person name="Tian J.H."/>
            <person name="Sheng Y."/>
            <person name="Liu T."/>
            <person name="Pan Y.S."/>
            <person name="Xia L.Y."/>
            <person name="Li J."/>
            <person name="Zhao F."/>
            <person name="Cao W.C."/>
        </authorList>
    </citation>
    <scope>NUCLEOTIDE SEQUENCE [LARGE SCALE GENOMIC DNA]</scope>
    <source>
        <strain evidence="1">Iper-2018</strain>
    </source>
</reference>
<protein>
    <submittedName>
        <fullName evidence="1">Uncharacterized protein</fullName>
    </submittedName>
</protein>